<gene>
    <name evidence="1" type="ORF">ACFLIM_36270</name>
</gene>
<proteinExistence type="predicted"/>
<comment type="caution">
    <text evidence="1">The sequence shown here is derived from an EMBL/GenBank/DDBJ whole genome shotgun (WGS) entry which is preliminary data.</text>
</comment>
<dbReference type="Proteomes" id="UP001603978">
    <property type="component" value="Unassembled WGS sequence"/>
</dbReference>
<keyword evidence="2" id="KW-1185">Reference proteome</keyword>
<protein>
    <submittedName>
        <fullName evidence="1">Uncharacterized protein</fullName>
    </submittedName>
</protein>
<evidence type="ECO:0000313" key="2">
    <source>
        <dbReference type="Proteomes" id="UP001603978"/>
    </source>
</evidence>
<sequence length="94" mass="11179">MSELPDFHGPHVRHRADAEVIDWCEPKQRFDRVRIRRHTCECKARVLEFCTTGGLAWVRRTDRLADACQVRESHPQRTDEAEKLWRRLLNGEAR</sequence>
<name>A0ABW7ARF4_9ACTN</name>
<organism evidence="1 2">
    <name type="scientific">Nonomuraea marmarensis</name>
    <dbReference type="NCBI Taxonomy" id="3351344"/>
    <lineage>
        <taxon>Bacteria</taxon>
        <taxon>Bacillati</taxon>
        <taxon>Actinomycetota</taxon>
        <taxon>Actinomycetes</taxon>
        <taxon>Streptosporangiales</taxon>
        <taxon>Streptosporangiaceae</taxon>
        <taxon>Nonomuraea</taxon>
    </lineage>
</organism>
<evidence type="ECO:0000313" key="1">
    <source>
        <dbReference type="EMBL" id="MFG1708668.1"/>
    </source>
</evidence>
<dbReference type="EMBL" id="JBICRM010000029">
    <property type="protein sequence ID" value="MFG1708668.1"/>
    <property type="molecule type" value="Genomic_DNA"/>
</dbReference>
<reference evidence="1 2" key="1">
    <citation type="submission" date="2024-10" db="EMBL/GenBank/DDBJ databases">
        <authorList>
            <person name="Topkara A.R."/>
            <person name="Saygin H."/>
        </authorList>
    </citation>
    <scope>NUCLEOTIDE SEQUENCE [LARGE SCALE GENOMIC DNA]</scope>
    <source>
        <strain evidence="1 2">M3C6</strain>
    </source>
</reference>
<dbReference type="RefSeq" id="WP_393172896.1">
    <property type="nucleotide sequence ID" value="NZ_JBICRM010000029.1"/>
</dbReference>
<accession>A0ABW7ARF4</accession>